<dbReference type="Gene3D" id="2.40.160.60">
    <property type="entry name" value="Outer membrane protein transport protein (OMPP1/FadL/TodX)"/>
    <property type="match status" value="1"/>
</dbReference>
<feature type="chain" id="PRO_5026953082" evidence="8">
    <location>
        <begin position="18"/>
        <end position="502"/>
    </location>
</feature>
<dbReference type="GO" id="GO:0009279">
    <property type="term" value="C:cell outer membrane"/>
    <property type="evidence" value="ECO:0007669"/>
    <property type="project" value="UniProtKB-SubCell"/>
</dbReference>
<dbReference type="InterPro" id="IPR005017">
    <property type="entry name" value="OMPP1/FadL/TodX"/>
</dbReference>
<evidence type="ECO:0000256" key="7">
    <source>
        <dbReference type="ARBA" id="ARBA00023237"/>
    </source>
</evidence>
<keyword evidence="4" id="KW-0812">Transmembrane</keyword>
<name>A0A6P0UC60_9FLAO</name>
<comment type="similarity">
    <text evidence="2">Belongs to the OmpP1/FadL family.</text>
</comment>
<evidence type="ECO:0000256" key="6">
    <source>
        <dbReference type="ARBA" id="ARBA00023136"/>
    </source>
</evidence>
<keyword evidence="7" id="KW-0998">Cell outer membrane</keyword>
<comment type="subcellular location">
    <subcellularLocation>
        <location evidence="1">Cell outer membrane</location>
        <topology evidence="1">Multi-pass membrane protein</topology>
    </subcellularLocation>
</comment>
<keyword evidence="5 8" id="KW-0732">Signal</keyword>
<evidence type="ECO:0000313" key="10">
    <source>
        <dbReference type="Proteomes" id="UP000468443"/>
    </source>
</evidence>
<dbReference type="PANTHER" id="PTHR35093:SF8">
    <property type="entry name" value="OUTER MEMBRANE PROTEIN NMB0088-RELATED"/>
    <property type="match status" value="1"/>
</dbReference>
<dbReference type="AlphaFoldDB" id="A0A6P0UC60"/>
<evidence type="ECO:0000256" key="2">
    <source>
        <dbReference type="ARBA" id="ARBA00008163"/>
    </source>
</evidence>
<dbReference type="GO" id="GO:0015483">
    <property type="term" value="F:long-chain fatty acid transporting porin activity"/>
    <property type="evidence" value="ECO:0007669"/>
    <property type="project" value="TreeGrafter"/>
</dbReference>
<keyword evidence="10" id="KW-1185">Reference proteome</keyword>
<evidence type="ECO:0000313" key="9">
    <source>
        <dbReference type="EMBL" id="NER10627.1"/>
    </source>
</evidence>
<dbReference type="PANTHER" id="PTHR35093">
    <property type="entry name" value="OUTER MEMBRANE PROTEIN NMB0088-RELATED"/>
    <property type="match status" value="1"/>
</dbReference>
<comment type="caution">
    <text evidence="9">The sequence shown here is derived from an EMBL/GenBank/DDBJ whole genome shotgun (WGS) entry which is preliminary data.</text>
</comment>
<proteinExistence type="inferred from homology"/>
<feature type="signal peptide" evidence="8">
    <location>
        <begin position="1"/>
        <end position="17"/>
    </location>
</feature>
<dbReference type="RefSeq" id="WP_163692846.1">
    <property type="nucleotide sequence ID" value="NZ_FXTW01000002.1"/>
</dbReference>
<evidence type="ECO:0000256" key="3">
    <source>
        <dbReference type="ARBA" id="ARBA00022452"/>
    </source>
</evidence>
<keyword evidence="6" id="KW-0472">Membrane</keyword>
<organism evidence="9 10">
    <name type="scientific">Muriicola jejuensis</name>
    <dbReference type="NCBI Taxonomy" id="504488"/>
    <lineage>
        <taxon>Bacteria</taxon>
        <taxon>Pseudomonadati</taxon>
        <taxon>Bacteroidota</taxon>
        <taxon>Flavobacteriia</taxon>
        <taxon>Flavobacteriales</taxon>
        <taxon>Flavobacteriaceae</taxon>
        <taxon>Muriicola</taxon>
    </lineage>
</organism>
<evidence type="ECO:0000256" key="5">
    <source>
        <dbReference type="ARBA" id="ARBA00022729"/>
    </source>
</evidence>
<dbReference type="Proteomes" id="UP000468443">
    <property type="component" value="Unassembled WGS sequence"/>
</dbReference>
<protein>
    <submittedName>
        <fullName evidence="9">Aromatic hydrocarbon degradation protein</fullName>
    </submittedName>
</protein>
<dbReference type="EMBL" id="JAABOP010000002">
    <property type="protein sequence ID" value="NER10627.1"/>
    <property type="molecule type" value="Genomic_DNA"/>
</dbReference>
<keyword evidence="3" id="KW-1134">Transmembrane beta strand</keyword>
<reference evidence="9 10" key="1">
    <citation type="submission" date="2020-01" db="EMBL/GenBank/DDBJ databases">
        <title>Muriicola jejuensis KCTC 22299.</title>
        <authorList>
            <person name="Wang G."/>
        </authorList>
    </citation>
    <scope>NUCLEOTIDE SEQUENCE [LARGE SCALE GENOMIC DNA]</scope>
    <source>
        <strain evidence="9 10">KCTC 22299</strain>
    </source>
</reference>
<accession>A0A6P0UC60</accession>
<dbReference type="Pfam" id="PF03349">
    <property type="entry name" value="Toluene_X"/>
    <property type="match status" value="1"/>
</dbReference>
<evidence type="ECO:0000256" key="4">
    <source>
        <dbReference type="ARBA" id="ARBA00022692"/>
    </source>
</evidence>
<evidence type="ECO:0000256" key="1">
    <source>
        <dbReference type="ARBA" id="ARBA00004571"/>
    </source>
</evidence>
<sequence length="502" mass="55363">MKRILTFMMGMSCLALTAQNIDDVLRYSTENLQGTARFQGMGGAFGALGGDMSALNINPAGSAVFANSLFTITGANYHQNNESSYFGSPATEVRNSVDISQLGGVFVFKSRNPNSPWQKISLAINYDMARNFDNDVFIDGNGDQGIDNYFLNFAQGVPFGPLLIQDGEFIEEAYLDIGANLGFREQQAFLGYYGGVIDPVDETDNNNTAYVSNAVYNTVNQEYFRRTNGYNSKLTVNFAGQYQKNLFLGASLNFHDVLFDQYTEFTETGYDPSSPISFVSFDNYLRTEGSGFSFSLGAIAVMNENVRIGGSYQSPTWYRMLDDTSQRINSDLADSEIGFIDFNVVNLFEQYRIKTPAKLTGSLAIVFGPQGLLSFDYGYQDMAEAELRPVSDPSFNNENTFIASQLGTVNTYRIGGEYRIDNVSLRGGYRFESSPYENGITVGDLQAYSFGLGFNFGGSRLDLAFSRSEQTSQNSLFVTGFPTPASVNNVNTNILVGYTLNL</sequence>
<evidence type="ECO:0000256" key="8">
    <source>
        <dbReference type="SAM" id="SignalP"/>
    </source>
</evidence>
<dbReference type="SUPFAM" id="SSF56935">
    <property type="entry name" value="Porins"/>
    <property type="match status" value="1"/>
</dbReference>
<gene>
    <name evidence="9" type="ORF">GWK09_08870</name>
</gene>